<feature type="transmembrane region" description="Helical" evidence="5">
    <location>
        <begin position="71"/>
        <end position="93"/>
    </location>
</feature>
<dbReference type="PANTHER" id="PTHR23508">
    <property type="entry name" value="CARBOXYLIC ACID TRANSPORTER PROTEIN HOMOLOG"/>
    <property type="match status" value="1"/>
</dbReference>
<dbReference type="GO" id="GO:0005886">
    <property type="term" value="C:plasma membrane"/>
    <property type="evidence" value="ECO:0007669"/>
    <property type="project" value="TreeGrafter"/>
</dbReference>
<feature type="transmembrane region" description="Helical" evidence="5">
    <location>
        <begin position="105"/>
        <end position="124"/>
    </location>
</feature>
<dbReference type="Gene3D" id="1.20.1250.20">
    <property type="entry name" value="MFS general substrate transporter like domains"/>
    <property type="match status" value="1"/>
</dbReference>
<dbReference type="SUPFAM" id="SSF103473">
    <property type="entry name" value="MFS general substrate transporter"/>
    <property type="match status" value="1"/>
</dbReference>
<reference evidence="7 8" key="1">
    <citation type="submission" date="2019-08" db="EMBL/GenBank/DDBJ databases">
        <authorList>
            <person name="Peeters C."/>
        </authorList>
    </citation>
    <scope>NUCLEOTIDE SEQUENCE [LARGE SCALE GENOMIC DNA]</scope>
    <source>
        <strain evidence="7 8">LMG 31110</strain>
    </source>
</reference>
<feature type="domain" description="Major facilitator superfamily (MFS) profile" evidence="6">
    <location>
        <begin position="34"/>
        <end position="453"/>
    </location>
</feature>
<dbReference type="AlphaFoldDB" id="A0A5E4XT03"/>
<keyword evidence="4 5" id="KW-0472">Membrane</keyword>
<dbReference type="CDD" id="cd17316">
    <property type="entry name" value="MFS_SV2_like"/>
    <property type="match status" value="1"/>
</dbReference>
<proteinExistence type="predicted"/>
<feature type="transmembrane region" description="Helical" evidence="5">
    <location>
        <begin position="314"/>
        <end position="336"/>
    </location>
</feature>
<feature type="transmembrane region" description="Helical" evidence="5">
    <location>
        <begin position="343"/>
        <end position="361"/>
    </location>
</feature>
<keyword evidence="2 5" id="KW-0812">Transmembrane</keyword>
<dbReference type="Proteomes" id="UP000337189">
    <property type="component" value="Unassembled WGS sequence"/>
</dbReference>
<dbReference type="InterPro" id="IPR005828">
    <property type="entry name" value="MFS_sugar_transport-like"/>
</dbReference>
<feature type="transmembrane region" description="Helical" evidence="5">
    <location>
        <begin position="34"/>
        <end position="59"/>
    </location>
</feature>
<feature type="transmembrane region" description="Helical" evidence="5">
    <location>
        <begin position="401"/>
        <end position="421"/>
    </location>
</feature>
<evidence type="ECO:0000256" key="1">
    <source>
        <dbReference type="ARBA" id="ARBA00004141"/>
    </source>
</evidence>
<organism evidence="7 8">
    <name type="scientific">Pandoraea communis</name>
    <dbReference type="NCBI Taxonomy" id="2508297"/>
    <lineage>
        <taxon>Bacteria</taxon>
        <taxon>Pseudomonadati</taxon>
        <taxon>Pseudomonadota</taxon>
        <taxon>Betaproteobacteria</taxon>
        <taxon>Burkholderiales</taxon>
        <taxon>Burkholderiaceae</taxon>
        <taxon>Pandoraea</taxon>
    </lineage>
</organism>
<keyword evidence="3 5" id="KW-1133">Transmembrane helix</keyword>
<dbReference type="PROSITE" id="PS50850">
    <property type="entry name" value="MFS"/>
    <property type="match status" value="1"/>
</dbReference>
<feature type="transmembrane region" description="Helical" evidence="5">
    <location>
        <begin position="161"/>
        <end position="185"/>
    </location>
</feature>
<evidence type="ECO:0000256" key="4">
    <source>
        <dbReference type="ARBA" id="ARBA00023136"/>
    </source>
</evidence>
<feature type="transmembrane region" description="Helical" evidence="5">
    <location>
        <begin position="367"/>
        <end position="389"/>
    </location>
</feature>
<evidence type="ECO:0000313" key="8">
    <source>
        <dbReference type="Proteomes" id="UP000337189"/>
    </source>
</evidence>
<name>A0A5E4XT03_9BURK</name>
<dbReference type="Pfam" id="PF00083">
    <property type="entry name" value="Sugar_tr"/>
    <property type="match status" value="1"/>
</dbReference>
<dbReference type="OrthoDB" id="6395875at2"/>
<evidence type="ECO:0000256" key="2">
    <source>
        <dbReference type="ARBA" id="ARBA00022692"/>
    </source>
</evidence>
<sequence>MASTPNSASSTLTSSAQLDQALDNIGVTPAHKTIILLILIGCLFDSFEQNAVGLIAPMLRAQWGLSATDIGLLNTVTFASAALGRLVSGYIADRFGRRMMLTADLLLFTLGAVICALAPTFVVLCVGRAIVGFGLGGEIAIAVTMLAEFCSQKFRGTAVGLVNVGAGGLGNFLAPAFGIAVFAVFPGPDGWRWLFACLVVPAILAAFYRHIIPETPRFLLAKGRFRETNVVLAKLATGKLTGEPAEVKIYVSENMPAAAGNEKVNVLDIFRGRLARRTCSVGIAIWMTYGAQISVLTLMPTILVAQGYTITRSLVFTLIMQGGSLFGASAAALLGYHFPRKRVLTIGAVLACFAALAFGFLAKSILLILACGALFQFFVLLLNTTIWIYAPELFPTRVRAFGTSFILALGTTAGALMPLVSGRLFDLQGIAGVFGLIAVMYAIFTAVIQFAPETYGHKLDESADLDTQPNVAATVHG</sequence>
<feature type="transmembrane region" description="Helical" evidence="5">
    <location>
        <begin position="427"/>
        <end position="448"/>
    </location>
</feature>
<feature type="transmembrane region" description="Helical" evidence="5">
    <location>
        <begin position="130"/>
        <end position="149"/>
    </location>
</feature>
<dbReference type="InterPro" id="IPR036259">
    <property type="entry name" value="MFS_trans_sf"/>
</dbReference>
<gene>
    <name evidence="7" type="ORF">PCO31110_04112</name>
</gene>
<evidence type="ECO:0000256" key="3">
    <source>
        <dbReference type="ARBA" id="ARBA00022989"/>
    </source>
</evidence>
<evidence type="ECO:0000259" key="6">
    <source>
        <dbReference type="PROSITE" id="PS50850"/>
    </source>
</evidence>
<dbReference type="InterPro" id="IPR005829">
    <property type="entry name" value="Sugar_transporter_CS"/>
</dbReference>
<feature type="transmembrane region" description="Helical" evidence="5">
    <location>
        <begin position="281"/>
        <end position="308"/>
    </location>
</feature>
<evidence type="ECO:0000313" key="7">
    <source>
        <dbReference type="EMBL" id="VVE39235.1"/>
    </source>
</evidence>
<dbReference type="RefSeq" id="WP_150691285.1">
    <property type="nucleotide sequence ID" value="NZ_CABPSJ010000006.1"/>
</dbReference>
<dbReference type="InterPro" id="IPR020846">
    <property type="entry name" value="MFS_dom"/>
</dbReference>
<comment type="subcellular location">
    <subcellularLocation>
        <location evidence="1">Membrane</location>
        <topology evidence="1">Multi-pass membrane protein</topology>
    </subcellularLocation>
</comment>
<feature type="transmembrane region" description="Helical" evidence="5">
    <location>
        <begin position="191"/>
        <end position="208"/>
    </location>
</feature>
<dbReference type="GO" id="GO:0046943">
    <property type="term" value="F:carboxylic acid transmembrane transporter activity"/>
    <property type="evidence" value="ECO:0007669"/>
    <property type="project" value="TreeGrafter"/>
</dbReference>
<dbReference type="PANTHER" id="PTHR23508:SF10">
    <property type="entry name" value="CARBOXYLIC ACID TRANSPORTER PROTEIN HOMOLOG"/>
    <property type="match status" value="1"/>
</dbReference>
<accession>A0A5E4XT03</accession>
<evidence type="ECO:0000256" key="5">
    <source>
        <dbReference type="SAM" id="Phobius"/>
    </source>
</evidence>
<dbReference type="EMBL" id="CABPSJ010000006">
    <property type="protein sequence ID" value="VVE39235.1"/>
    <property type="molecule type" value="Genomic_DNA"/>
</dbReference>
<protein>
    <submittedName>
        <fullName evidence="7">Major facilitator superfamily protein</fullName>
    </submittedName>
</protein>
<dbReference type="PROSITE" id="PS00216">
    <property type="entry name" value="SUGAR_TRANSPORT_1"/>
    <property type="match status" value="1"/>
</dbReference>